<sequence length="71" mass="8396">MMKTYYHEFRLGDGYIGNIEWTEEGTWFNGTLYVTSEYAPGIVWMDSLNAGFGHTEDMIKWSEQYIRENNT</sequence>
<organism evidence="1 2">
    <name type="scientific">Escherichia phage EcS1</name>
    <dbReference type="NCBI Taxonomy" id="2083276"/>
    <lineage>
        <taxon>Viruses</taxon>
        <taxon>Duplodnaviria</taxon>
        <taxon>Heunggongvirae</taxon>
        <taxon>Uroviricota</taxon>
        <taxon>Caudoviricetes</taxon>
        <taxon>Pantevenvirales</taxon>
        <taxon>Straboviridae</taxon>
        <taxon>Tevenvirinae</taxon>
        <taxon>Kagamiyamavirus</taxon>
        <taxon>Kagamiyamavirus ecs1</taxon>
    </lineage>
</organism>
<dbReference type="GeneID" id="65108239"/>
<evidence type="ECO:0000313" key="2">
    <source>
        <dbReference type="Proteomes" id="UP000250157"/>
    </source>
</evidence>
<dbReference type="EMBL" id="LC371242">
    <property type="protein sequence ID" value="BBC78100.1"/>
    <property type="molecule type" value="Genomic_DNA"/>
</dbReference>
<dbReference type="InterPro" id="IPR020087">
    <property type="entry name" value="DUF5487"/>
</dbReference>
<accession>A0A2Z5ZBY7</accession>
<protein>
    <submittedName>
        <fullName evidence="1">Uncharacterized protein</fullName>
    </submittedName>
</protein>
<proteinExistence type="predicted"/>
<dbReference type="Pfam" id="PF17589">
    <property type="entry name" value="DUF5487"/>
    <property type="match status" value="1"/>
</dbReference>
<keyword evidence="2" id="KW-1185">Reference proteome</keyword>
<dbReference type="Proteomes" id="UP000250157">
    <property type="component" value="Segment"/>
</dbReference>
<dbReference type="KEGG" id="vg:65108239"/>
<reference evidence="1 2" key="1">
    <citation type="submission" date="2018-02" db="EMBL/GenBank/DDBJ databases">
        <title>Full genome sequencing of a novel polyvalent bacteriophage as one of T4-Family member.</title>
        <authorList>
            <person name="Kawasaki T."/>
            <person name="Saad A.M."/>
            <person name="Yamada T."/>
        </authorList>
    </citation>
    <scope>NUCLEOTIDE SEQUENCE [LARGE SCALE GENOMIC DNA]</scope>
    <source>
        <strain evidence="1 2">EcS1</strain>
    </source>
</reference>
<evidence type="ECO:0000313" key="1">
    <source>
        <dbReference type="EMBL" id="BBC78100.1"/>
    </source>
</evidence>
<dbReference type="RefSeq" id="YP_010090747.1">
    <property type="nucleotide sequence ID" value="NC_055721.1"/>
</dbReference>
<name>A0A2Z5ZBY7_9CAUD</name>